<dbReference type="PATRIC" id="fig|66969.6.peg.1138"/>
<keyword evidence="2" id="KW-1185">Reference proteome</keyword>
<evidence type="ECO:0000313" key="1">
    <source>
        <dbReference type="EMBL" id="KTD81473.1"/>
    </source>
</evidence>
<organism evidence="1 2">
    <name type="scientific">Legionella waltersii</name>
    <dbReference type="NCBI Taxonomy" id="66969"/>
    <lineage>
        <taxon>Bacteria</taxon>
        <taxon>Pseudomonadati</taxon>
        <taxon>Pseudomonadota</taxon>
        <taxon>Gammaproteobacteria</taxon>
        <taxon>Legionellales</taxon>
        <taxon>Legionellaceae</taxon>
        <taxon>Legionella</taxon>
    </lineage>
</organism>
<dbReference type="EMBL" id="LNZB01000024">
    <property type="protein sequence ID" value="KTD81473.1"/>
    <property type="molecule type" value="Genomic_DNA"/>
</dbReference>
<protein>
    <submittedName>
        <fullName evidence="1">UVB-resistance protein UVR8</fullName>
    </submittedName>
</protein>
<dbReference type="AlphaFoldDB" id="A0A0W1AJE9"/>
<sequence length="172" mass="19606">QPVRLPEDLNSLDGVVAGALHTLVFGCDSLGKPALFACGANNFGQLGMGHQNNKNLLTTIPKPVICDSEKYRLKMAIELHIQTLTNEFSWFGLKKCPQEKIKMLKQLCEILEQVDNPNSKKELWETMSAFLEEHKHTIKEHRNSMRKWSFFSPESPTRTETFLTEKMNSLNS</sequence>
<comment type="caution">
    <text evidence="1">The sequence shown here is derived from an EMBL/GenBank/DDBJ whole genome shotgun (WGS) entry which is preliminary data.</text>
</comment>
<reference evidence="1 2" key="1">
    <citation type="submission" date="2015-11" db="EMBL/GenBank/DDBJ databases">
        <title>Genomic analysis of 38 Legionella species identifies large and diverse effector repertoires.</title>
        <authorList>
            <person name="Burstein D."/>
            <person name="Amaro F."/>
            <person name="Zusman T."/>
            <person name="Lifshitz Z."/>
            <person name="Cohen O."/>
            <person name="Gilbert J.A."/>
            <person name="Pupko T."/>
            <person name="Shuman H.A."/>
            <person name="Segal G."/>
        </authorList>
    </citation>
    <scope>NUCLEOTIDE SEQUENCE [LARGE SCALE GENOMIC DNA]</scope>
    <source>
        <strain evidence="1 2">ATCC 51914</strain>
    </source>
</reference>
<proteinExistence type="predicted"/>
<dbReference type="Proteomes" id="UP000054729">
    <property type="component" value="Unassembled WGS sequence"/>
</dbReference>
<dbReference type="InterPro" id="IPR000408">
    <property type="entry name" value="Reg_chr_condens"/>
</dbReference>
<evidence type="ECO:0000313" key="2">
    <source>
        <dbReference type="Proteomes" id="UP000054729"/>
    </source>
</evidence>
<name>A0A0W1AJE9_9GAMM</name>
<dbReference type="InterPro" id="IPR009091">
    <property type="entry name" value="RCC1/BLIP-II"/>
</dbReference>
<feature type="non-terminal residue" evidence="1">
    <location>
        <position position="1"/>
    </location>
</feature>
<accession>A0A0W1AJE9</accession>
<dbReference type="Pfam" id="PF00415">
    <property type="entry name" value="RCC1"/>
    <property type="match status" value="1"/>
</dbReference>
<dbReference type="SUPFAM" id="SSF50985">
    <property type="entry name" value="RCC1/BLIP-II"/>
    <property type="match status" value="1"/>
</dbReference>
<gene>
    <name evidence="1" type="ORF">Lwal_1038</name>
</gene>
<dbReference type="Gene3D" id="2.130.10.30">
    <property type="entry name" value="Regulator of chromosome condensation 1/beta-lactamase-inhibitor protein II"/>
    <property type="match status" value="1"/>
</dbReference>